<protein>
    <recommendedName>
        <fullName evidence="2">Lipoprotein</fullName>
    </recommendedName>
</protein>
<proteinExistence type="predicted"/>
<dbReference type="PROSITE" id="PS51257">
    <property type="entry name" value="PROKAR_LIPOPROTEIN"/>
    <property type="match status" value="1"/>
</dbReference>
<reference evidence="1" key="1">
    <citation type="submission" date="2017-06" db="EMBL/GenBank/DDBJ databases">
        <title>Novel phages from South African skin metaviromes.</title>
        <authorList>
            <person name="van Zyl L.J."/>
            <person name="Abrahams Y."/>
            <person name="Stander E.A."/>
            <person name="Kirby B.M."/>
            <person name="Clavaud C."/>
            <person name="Farcet C."/>
            <person name="Breton L."/>
            <person name="Trindade M.I."/>
        </authorList>
    </citation>
    <scope>NUCLEOTIDE SEQUENCE</scope>
</reference>
<sequence>MKFKFIIAVIMMATLSLSACDRHADNVLKDNNKIEDKTTKH</sequence>
<dbReference type="EMBL" id="MF417885">
    <property type="protein sequence ID" value="ASN69065.1"/>
    <property type="molecule type" value="Genomic_DNA"/>
</dbReference>
<name>A0A2H4J1X8_9CAUD</name>
<evidence type="ECO:0000313" key="1">
    <source>
        <dbReference type="EMBL" id="ASN69065.1"/>
    </source>
</evidence>
<organism evidence="1">
    <name type="scientific">uncultured Caudovirales phage</name>
    <dbReference type="NCBI Taxonomy" id="2100421"/>
    <lineage>
        <taxon>Viruses</taxon>
        <taxon>Duplodnaviria</taxon>
        <taxon>Heunggongvirae</taxon>
        <taxon>Uroviricota</taxon>
        <taxon>Caudoviricetes</taxon>
        <taxon>Peduoviridae</taxon>
        <taxon>Maltschvirus</taxon>
        <taxon>Maltschvirus maltsch</taxon>
    </lineage>
</organism>
<evidence type="ECO:0008006" key="2">
    <source>
        <dbReference type="Google" id="ProtNLM"/>
    </source>
</evidence>
<accession>A0A2H4J1X8</accession>
<gene>
    <name evidence="1" type="ORF">3S9_27</name>
</gene>